<protein>
    <submittedName>
        <fullName evidence="1">Uncharacterized protein</fullName>
    </submittedName>
</protein>
<dbReference type="Proteomes" id="UP000478064">
    <property type="component" value="Unassembled WGS sequence"/>
</dbReference>
<organism evidence="1 2">
    <name type="scientific">Pseudomonas helleri</name>
    <dbReference type="NCBI Taxonomy" id="1608996"/>
    <lineage>
        <taxon>Bacteria</taxon>
        <taxon>Pseudomonadati</taxon>
        <taxon>Pseudomonadota</taxon>
        <taxon>Gammaproteobacteria</taxon>
        <taxon>Pseudomonadales</taxon>
        <taxon>Pseudomonadaceae</taxon>
        <taxon>Pseudomonas</taxon>
    </lineage>
</organism>
<dbReference type="RefSeq" id="WP_153372367.1">
    <property type="nucleotide sequence ID" value="NZ_WIVU01000002.1"/>
</dbReference>
<evidence type="ECO:0000313" key="2">
    <source>
        <dbReference type="Proteomes" id="UP000478064"/>
    </source>
</evidence>
<comment type="caution">
    <text evidence="1">The sequence shown here is derived from an EMBL/GenBank/DDBJ whole genome shotgun (WGS) entry which is preliminary data.</text>
</comment>
<reference evidence="1 2" key="1">
    <citation type="submission" date="2019-10" db="EMBL/GenBank/DDBJ databases">
        <title>Evaluation of single-gene subtyping targets for Pseudomonas.</title>
        <authorList>
            <person name="Reichler S.J."/>
            <person name="Orsi R.H."/>
            <person name="Wiedmann M."/>
            <person name="Martin N.H."/>
            <person name="Murphy S.I."/>
        </authorList>
    </citation>
    <scope>NUCLEOTIDE SEQUENCE [LARGE SCALE GENOMIC DNA]</scope>
    <source>
        <strain evidence="1 2">FSL R10-1637</strain>
    </source>
</reference>
<dbReference type="AlphaFoldDB" id="A0A6L5HPU0"/>
<name>A0A6L5HPU0_9PSED</name>
<accession>A0A6L5HPU0</accession>
<gene>
    <name evidence="1" type="ORF">GHO27_02010</name>
</gene>
<sequence>MIFGKQELPRIERATGLRLAQETLDLIYSLQSPDQYEQFIDDLNKVVFIYEDSISKSGRIDQQYAPEWDLVCKRIGMWSSYTSMLKPKRQGWFGKKEIPFPAKMMLSQVLSPEAPIMKTNILKL</sequence>
<evidence type="ECO:0000313" key="1">
    <source>
        <dbReference type="EMBL" id="MQU04455.1"/>
    </source>
</evidence>
<proteinExistence type="predicted"/>
<dbReference type="EMBL" id="WIVU01000002">
    <property type="protein sequence ID" value="MQU04455.1"/>
    <property type="molecule type" value="Genomic_DNA"/>
</dbReference>